<sequence length="173" mass="19328">MNANMNLSEPAPRWVFERRERVRFGHCDPAGIVFYPRYFEMLNALIEDWVSEGLGVDFSQLLGPRRVGLPTVHLETDFRRISRMGDTLIQRIAIARLGRSSLGLTVHFEGEGDEGRAPESSEPHPGPRVVFQQVLVCTSLDSHRPQAFPDDLRAALQAALDRPAPQARGVSSP</sequence>
<dbReference type="OrthoDB" id="21822at2"/>
<proteinExistence type="predicted"/>
<reference evidence="1 2" key="1">
    <citation type="submission" date="2018-01" db="EMBL/GenBank/DDBJ databases">
        <title>Draft genome sequence of Paucibacter aquatile CR182 isolated from freshwater of the Nakdong River.</title>
        <authorList>
            <person name="Choi A."/>
            <person name="Chung E.J."/>
        </authorList>
    </citation>
    <scope>NUCLEOTIDE SEQUENCE [LARGE SCALE GENOMIC DNA]</scope>
    <source>
        <strain evidence="1 2">CR182</strain>
    </source>
</reference>
<name>A0A2N8KRY7_9BURK</name>
<organism evidence="1 2">
    <name type="scientific">Kinneretia aquatilis</name>
    <dbReference type="NCBI Taxonomy" id="2070761"/>
    <lineage>
        <taxon>Bacteria</taxon>
        <taxon>Pseudomonadati</taxon>
        <taxon>Pseudomonadota</taxon>
        <taxon>Betaproteobacteria</taxon>
        <taxon>Burkholderiales</taxon>
        <taxon>Sphaerotilaceae</taxon>
        <taxon>Roseateles</taxon>
    </lineage>
</organism>
<gene>
    <name evidence="1" type="ORF">C1O66_21155</name>
</gene>
<dbReference type="Proteomes" id="UP000235916">
    <property type="component" value="Unassembled WGS sequence"/>
</dbReference>
<comment type="caution">
    <text evidence="1">The sequence shown here is derived from an EMBL/GenBank/DDBJ whole genome shotgun (WGS) entry which is preliminary data.</text>
</comment>
<dbReference type="AlphaFoldDB" id="A0A2N8KRY7"/>
<dbReference type="EMBL" id="POSP01000004">
    <property type="protein sequence ID" value="PND36221.1"/>
    <property type="molecule type" value="Genomic_DNA"/>
</dbReference>
<dbReference type="InterPro" id="IPR029069">
    <property type="entry name" value="HotDog_dom_sf"/>
</dbReference>
<dbReference type="Pfam" id="PF13279">
    <property type="entry name" value="4HBT_2"/>
    <property type="match status" value="1"/>
</dbReference>
<protein>
    <submittedName>
        <fullName evidence="1">Acyl-CoA thioesterase</fullName>
    </submittedName>
</protein>
<accession>A0A2N8KRY7</accession>
<keyword evidence="2" id="KW-1185">Reference proteome</keyword>
<dbReference type="SUPFAM" id="SSF54637">
    <property type="entry name" value="Thioesterase/thiol ester dehydrase-isomerase"/>
    <property type="match status" value="1"/>
</dbReference>
<evidence type="ECO:0000313" key="1">
    <source>
        <dbReference type="EMBL" id="PND36221.1"/>
    </source>
</evidence>
<dbReference type="Gene3D" id="3.10.129.10">
    <property type="entry name" value="Hotdog Thioesterase"/>
    <property type="match status" value="1"/>
</dbReference>
<dbReference type="RefSeq" id="WP_102769996.1">
    <property type="nucleotide sequence ID" value="NZ_POSP01000004.1"/>
</dbReference>
<dbReference type="CDD" id="cd00586">
    <property type="entry name" value="4HBT"/>
    <property type="match status" value="1"/>
</dbReference>
<evidence type="ECO:0000313" key="2">
    <source>
        <dbReference type="Proteomes" id="UP000235916"/>
    </source>
</evidence>